<reference evidence="1 2" key="1">
    <citation type="journal article" date="2021" name="Hortic Res">
        <title>High-quality reference genome and annotation aids understanding of berry development for evergreen blueberry (Vaccinium darrowii).</title>
        <authorList>
            <person name="Yu J."/>
            <person name="Hulse-Kemp A.M."/>
            <person name="Babiker E."/>
            <person name="Staton M."/>
        </authorList>
    </citation>
    <scope>NUCLEOTIDE SEQUENCE [LARGE SCALE GENOMIC DNA]</scope>
    <source>
        <strain evidence="2">cv. NJ 8807/NJ 8810</strain>
        <tissue evidence="1">Young leaf</tissue>
    </source>
</reference>
<keyword evidence="2" id="KW-1185">Reference proteome</keyword>
<evidence type="ECO:0000313" key="1">
    <source>
        <dbReference type="EMBL" id="KAH7842816.1"/>
    </source>
</evidence>
<gene>
    <name evidence="1" type="ORF">Vadar_009529</name>
</gene>
<accession>A0ACB7XPC7</accession>
<comment type="caution">
    <text evidence="1">The sequence shown here is derived from an EMBL/GenBank/DDBJ whole genome shotgun (WGS) entry which is preliminary data.</text>
</comment>
<dbReference type="Proteomes" id="UP000828048">
    <property type="component" value="Chromosome 1"/>
</dbReference>
<dbReference type="EMBL" id="CM037151">
    <property type="protein sequence ID" value="KAH7842816.1"/>
    <property type="molecule type" value="Genomic_DNA"/>
</dbReference>
<evidence type="ECO:0000313" key="2">
    <source>
        <dbReference type="Proteomes" id="UP000828048"/>
    </source>
</evidence>
<name>A0ACB7XPC7_9ERIC</name>
<sequence length="288" mass="32533">MAETLLLHGAQAILGGLMPLVTQPITQQISLARGFEKDLTKLQTRLENIQDLLRDAENRQIATVTLKKLLKRLKSVACDAENVLGEFAYEALRRKLEVGNRKRDKIIVQPTLLFNGSSANLFHQDKPSVCIIYGTSGDDGRTAVVAEREIIPLKKKNFGRQYARFLEFTTSFSCFIYWASGGNGRTVVATPHEMTLLKEKVCAWLNNFLLCYQIYSGTKQHRRMQLQGNPSRLLSRLGRKPGTRVESFVLFSIAFDLKPSAWRSYCAPIAFACRGSSYLNFAFLNLKF</sequence>
<proteinExistence type="predicted"/>
<protein>
    <submittedName>
        <fullName evidence="1">Uncharacterized protein</fullName>
    </submittedName>
</protein>
<organism evidence="1 2">
    <name type="scientific">Vaccinium darrowii</name>
    <dbReference type="NCBI Taxonomy" id="229202"/>
    <lineage>
        <taxon>Eukaryota</taxon>
        <taxon>Viridiplantae</taxon>
        <taxon>Streptophyta</taxon>
        <taxon>Embryophyta</taxon>
        <taxon>Tracheophyta</taxon>
        <taxon>Spermatophyta</taxon>
        <taxon>Magnoliopsida</taxon>
        <taxon>eudicotyledons</taxon>
        <taxon>Gunneridae</taxon>
        <taxon>Pentapetalae</taxon>
        <taxon>asterids</taxon>
        <taxon>Ericales</taxon>
        <taxon>Ericaceae</taxon>
        <taxon>Vaccinioideae</taxon>
        <taxon>Vaccinieae</taxon>
        <taxon>Vaccinium</taxon>
    </lineage>
</organism>